<dbReference type="InterPro" id="IPR039513">
    <property type="entry name" value="PL-6"/>
</dbReference>
<dbReference type="Proteomes" id="UP000294419">
    <property type="component" value="Chromosome"/>
</dbReference>
<gene>
    <name evidence="1" type="primary">cslB</name>
    <name evidence="1" type="ORF">NBC122_01604</name>
</gene>
<reference evidence="1 2" key="1">
    <citation type="submission" date="2019-03" db="EMBL/GenBank/DDBJ databases">
        <authorList>
            <person name="Kim H."/>
            <person name="Yu S.-M."/>
        </authorList>
    </citation>
    <scope>NUCLEOTIDE SEQUENCE [LARGE SCALE GENOMIC DNA]</scope>
    <source>
        <strain evidence="1 2">NBC122</strain>
    </source>
</reference>
<dbReference type="InterPro" id="IPR006626">
    <property type="entry name" value="PbH1"/>
</dbReference>
<dbReference type="EC" id="4.2.2.19" evidence="1"/>
<evidence type="ECO:0000313" key="2">
    <source>
        <dbReference type="Proteomes" id="UP000294419"/>
    </source>
</evidence>
<organism evidence="1 2">
    <name type="scientific">Chryseobacterium salivictor</name>
    <dbReference type="NCBI Taxonomy" id="2547600"/>
    <lineage>
        <taxon>Bacteria</taxon>
        <taxon>Pseudomonadati</taxon>
        <taxon>Bacteroidota</taxon>
        <taxon>Flavobacteriia</taxon>
        <taxon>Flavobacteriales</taxon>
        <taxon>Weeksellaceae</taxon>
        <taxon>Chryseobacterium group</taxon>
        <taxon>Chryseobacterium</taxon>
    </lineage>
</organism>
<dbReference type="Gene3D" id="2.160.20.10">
    <property type="entry name" value="Single-stranded right-handed beta-helix, Pectin lyase-like"/>
    <property type="match status" value="2"/>
</dbReference>
<dbReference type="CDD" id="cd14251">
    <property type="entry name" value="PL-6"/>
    <property type="match status" value="1"/>
</dbReference>
<proteinExistence type="predicted"/>
<dbReference type="Pfam" id="PF14592">
    <property type="entry name" value="Chondroitinas_B"/>
    <property type="match status" value="1"/>
</dbReference>
<dbReference type="SUPFAM" id="SSF51126">
    <property type="entry name" value="Pectin lyase-like"/>
    <property type="match status" value="2"/>
</dbReference>
<dbReference type="AlphaFoldDB" id="A0A4P6ZFW4"/>
<dbReference type="InterPro" id="IPR011050">
    <property type="entry name" value="Pectin_lyase_fold/virulence"/>
</dbReference>
<dbReference type="GO" id="GO:0033999">
    <property type="term" value="F:chondroitin B lyase activity"/>
    <property type="evidence" value="ECO:0007669"/>
    <property type="project" value="UniProtKB-EC"/>
</dbReference>
<dbReference type="InterPro" id="IPR012334">
    <property type="entry name" value="Pectin_lyas_fold"/>
</dbReference>
<name>A0A4P6ZFW4_9FLAO</name>
<evidence type="ECO:0000313" key="1">
    <source>
        <dbReference type="EMBL" id="QBO58419.1"/>
    </source>
</evidence>
<accession>A0A4P6ZFW4</accession>
<protein>
    <submittedName>
        <fullName evidence="1">Chondroitinase-B</fullName>
        <ecNumber evidence="1">4.2.2.19</ecNumber>
    </submittedName>
</protein>
<keyword evidence="1" id="KW-0456">Lyase</keyword>
<dbReference type="KEGG" id="csal:NBC122_01604"/>
<dbReference type="SMART" id="SM00710">
    <property type="entry name" value="PbH1"/>
    <property type="match status" value="8"/>
</dbReference>
<dbReference type="EMBL" id="CP037954">
    <property type="protein sequence ID" value="QBO58419.1"/>
    <property type="molecule type" value="Genomic_DNA"/>
</dbReference>
<sequence>MEINAVKSKSNFKNFKKVKNSIRILSLVILLFTSNLMVFATPVNSAKDIKVKNIVELNKAVKNSTAGDQIILANGIWKDVQIRFYGTGTKENPIVLRGETPGKVFIEGASDLKFGGNYLTVRDLHFRNGYTPSSSVVSFKIDNNTIANNCKFTQCVIEEFTQPDRDVSDHWIEFWGRHNELSDSYITGKSNFGPTLRVFLDGNENIYNYHQIVNNYFGPRPRKGGPHGETIQVGDSETSMAPSHTNVYNNLFDQCNGEVEVISNKSNFNEYRNNVFLESEGSLVIRHGNYNVVDGNIFIGNDKSNQIGGIRVVNTGHWITNNYFYKIRGEAFRSAISIMNGIPKSSLNRYNQVTDVVVAHNSFIDCESPWQLSVGSNVSQSAVLPKSEIRSARPERVLFANNLIYNELPDTHPIVNYDKVDGVTFKNNFINNVNNSEVKPAGLITTNFGVTKVSDGLFTLKENNREVYHGFDFENITKDLFGNGRTETNNSIGAIVNPIKGNPLLVDRSKYGTNWYEVNQPKAPANKIAVSTAAELVRQLAKANSGDVILLKSGTYHLKSSLPVNKQITIASINSKNKAKLVFSSEKTAFEMQPKGHLILKNIVLTGNKAQNAFTTLDQLMSKAYDISIENSEISNFKSVLEVSKGSFADNISLLNSKISNCENGFMLNKEKNDGGDYNAEFVTFTNSKFDHIGGVILDYYRGGYDESTIGGNIKMEGNTIINSGKAQPENILIKNRGIVNVSITNNVFKNNPVKTIAVLWGEKGQTPGKNTIEDSGEFKVVQNLEMKLMY</sequence>
<keyword evidence="2" id="KW-1185">Reference proteome</keyword>